<protein>
    <submittedName>
        <fullName evidence="1">Uncharacterized protein</fullName>
    </submittedName>
</protein>
<dbReference type="OrthoDB" id="70771at2759"/>
<gene>
    <name evidence="1" type="ORF">ACHHYP_15041</name>
</gene>
<dbReference type="EMBL" id="JNBR01002297">
    <property type="protein sequence ID" value="OQR83167.1"/>
    <property type="molecule type" value="Genomic_DNA"/>
</dbReference>
<dbReference type="AlphaFoldDB" id="A0A1V9YBU3"/>
<evidence type="ECO:0000313" key="2">
    <source>
        <dbReference type="Proteomes" id="UP000243579"/>
    </source>
</evidence>
<name>A0A1V9YBU3_ACHHY</name>
<keyword evidence="2" id="KW-1185">Reference proteome</keyword>
<proteinExistence type="predicted"/>
<accession>A0A1V9YBU3</accession>
<comment type="caution">
    <text evidence="1">The sequence shown here is derived from an EMBL/GenBank/DDBJ whole genome shotgun (WGS) entry which is preliminary data.</text>
</comment>
<reference evidence="1 2" key="1">
    <citation type="journal article" date="2014" name="Genome Biol. Evol.">
        <title>The secreted proteins of Achlya hypogyna and Thraustotheca clavata identify the ancestral oomycete secretome and reveal gene acquisitions by horizontal gene transfer.</title>
        <authorList>
            <person name="Misner I."/>
            <person name="Blouin N."/>
            <person name="Leonard G."/>
            <person name="Richards T.A."/>
            <person name="Lane C.E."/>
        </authorList>
    </citation>
    <scope>NUCLEOTIDE SEQUENCE [LARGE SCALE GENOMIC DNA]</scope>
    <source>
        <strain evidence="1 2">ATCC 48635</strain>
    </source>
</reference>
<evidence type="ECO:0000313" key="1">
    <source>
        <dbReference type="EMBL" id="OQR83167.1"/>
    </source>
</evidence>
<dbReference type="Proteomes" id="UP000243579">
    <property type="component" value="Unassembled WGS sequence"/>
</dbReference>
<dbReference type="PROSITE" id="PS50096">
    <property type="entry name" value="IQ"/>
    <property type="match status" value="1"/>
</dbReference>
<organism evidence="1 2">
    <name type="scientific">Achlya hypogyna</name>
    <name type="common">Oomycete</name>
    <name type="synonym">Protoachlya hypogyna</name>
    <dbReference type="NCBI Taxonomy" id="1202772"/>
    <lineage>
        <taxon>Eukaryota</taxon>
        <taxon>Sar</taxon>
        <taxon>Stramenopiles</taxon>
        <taxon>Oomycota</taxon>
        <taxon>Saprolegniomycetes</taxon>
        <taxon>Saprolegniales</taxon>
        <taxon>Achlyaceae</taxon>
        <taxon>Achlya</taxon>
    </lineage>
</organism>
<sequence>MARRPLNHVLQTPLYTAEYVHVHSRQEAIVAAENAWTALLEGHRRLYFDAMAPLTQYSPEDMRPRYYSPAQLEHAAAVIEAKTEHVMALQRQLLIDWHCGATRFQAAWRGFATRRRTCRRRFELKIQRVERLYFVAFHRRRLAIARHARRVQKAVKHIKFLVMRAHTSARVVQRSVRLYLFKCERWRAAARLVRWYRRASRLAKLRSRLGRIHRFVRWKRRETQLTELARVAVDARRRHMEFKQAAYMALQPDHVIVHRLVMARKQDVYRALHPELRSRPVVHSSAALQAAPLRIPMASKAMLAKAAIARAKMR</sequence>